<keyword evidence="2" id="KW-1185">Reference proteome</keyword>
<gene>
    <name evidence="1" type="ORF">H8B17_11160</name>
</gene>
<dbReference type="EMBL" id="JACNYK010000002">
    <property type="protein sequence ID" value="MBD1426141.1"/>
    <property type="molecule type" value="Genomic_DNA"/>
</dbReference>
<organism evidence="1 2">
    <name type="scientific">Sphingobacterium arenae</name>
    <dbReference type="NCBI Taxonomy" id="1280598"/>
    <lineage>
        <taxon>Bacteria</taxon>
        <taxon>Pseudomonadati</taxon>
        <taxon>Bacteroidota</taxon>
        <taxon>Sphingobacteriia</taxon>
        <taxon>Sphingobacteriales</taxon>
        <taxon>Sphingobacteriaceae</taxon>
        <taxon>Sphingobacterium</taxon>
    </lineage>
</organism>
<sequence length="83" mass="8986">MTTTTKRLNNQDERKLVSKAAKKASSTAFRISTALELPIKIVQGTKIILKGADGSSKEIKEISKVKSRVSLSKGTKICLQPKG</sequence>
<reference evidence="1 2" key="1">
    <citation type="submission" date="2020-08" db="EMBL/GenBank/DDBJ databases">
        <title>Sphingobacterium sp. DN00404 isolated from aquaculture water.</title>
        <authorList>
            <person name="Zhang M."/>
        </authorList>
    </citation>
    <scope>NUCLEOTIDE SEQUENCE [LARGE SCALE GENOMIC DNA]</scope>
    <source>
        <strain evidence="1 2">KCTC 32294</strain>
    </source>
</reference>
<comment type="caution">
    <text evidence="1">The sequence shown here is derived from an EMBL/GenBank/DDBJ whole genome shotgun (WGS) entry which is preliminary data.</text>
</comment>
<proteinExistence type="predicted"/>
<accession>A0ABR7Y4C0</accession>
<dbReference type="RefSeq" id="WP_190309235.1">
    <property type="nucleotide sequence ID" value="NZ_JACNYK010000002.1"/>
</dbReference>
<evidence type="ECO:0000313" key="1">
    <source>
        <dbReference type="EMBL" id="MBD1426141.1"/>
    </source>
</evidence>
<name>A0ABR7Y4C0_9SPHI</name>
<protein>
    <submittedName>
        <fullName evidence="1">Uncharacterized protein</fullName>
    </submittedName>
</protein>
<dbReference type="Proteomes" id="UP000606494">
    <property type="component" value="Unassembled WGS sequence"/>
</dbReference>
<evidence type="ECO:0000313" key="2">
    <source>
        <dbReference type="Proteomes" id="UP000606494"/>
    </source>
</evidence>